<evidence type="ECO:0000256" key="8">
    <source>
        <dbReference type="SAM" id="Phobius"/>
    </source>
</evidence>
<name>A0A5Q0P4U3_9GAMM</name>
<evidence type="ECO:0000256" key="4">
    <source>
        <dbReference type="ARBA" id="ARBA00022679"/>
    </source>
</evidence>
<dbReference type="Pfam" id="PF02397">
    <property type="entry name" value="Bac_transf"/>
    <property type="match status" value="1"/>
</dbReference>
<keyword evidence="6 8" id="KW-1133">Transmembrane helix</keyword>
<dbReference type="PANTHER" id="PTHR30576">
    <property type="entry name" value="COLANIC BIOSYNTHESIS UDP-GLUCOSE LIPID CARRIER TRANSFERASE"/>
    <property type="match status" value="1"/>
</dbReference>
<evidence type="ECO:0000313" key="12">
    <source>
        <dbReference type="Proteomes" id="UP000327478"/>
    </source>
</evidence>
<dbReference type="RefSeq" id="WP_153373165.1">
    <property type="nucleotide sequence ID" value="NZ_CP045650.1"/>
</dbReference>
<keyword evidence="5 8" id="KW-0812">Transmembrane</keyword>
<gene>
    <name evidence="11" type="ORF">GFH30_12815</name>
    <name evidence="10" type="ORF">GHJ48_09540</name>
</gene>
<sequence length="211" mass="24448">MTEIKLNNKIPRISKRLFDIIFSISCLIILSPLLVTLYFIVIRDGGPAFYGHERVGRNGKKFKCLKFRSMSVNSQELLNELLMNNPSARKEWETTFKLKQDPRVTPIGEFLRKTSLDELPQLVNILKGEMSTVGPRPVTQQELPMYDQFIHYYLSSKPGLTGLWQVSGRSDVDYNTRVKLDTDYVMYWSFIKDIIIILKTVKVVFKKDGAY</sequence>
<comment type="subcellular location">
    <subcellularLocation>
        <location evidence="1">Cell membrane</location>
    </subcellularLocation>
</comment>
<evidence type="ECO:0000256" key="6">
    <source>
        <dbReference type="ARBA" id="ARBA00022989"/>
    </source>
</evidence>
<evidence type="ECO:0000256" key="1">
    <source>
        <dbReference type="ARBA" id="ARBA00004236"/>
    </source>
</evidence>
<evidence type="ECO:0000256" key="7">
    <source>
        <dbReference type="ARBA" id="ARBA00023136"/>
    </source>
</evidence>
<reference evidence="12 13" key="1">
    <citation type="submission" date="2019-10" db="EMBL/GenBank/DDBJ databases">
        <authorList>
            <person name="Dong K."/>
        </authorList>
    </citation>
    <scope>NUCLEOTIDE SEQUENCE [LARGE SCALE GENOMIC DNA]</scope>
    <source>
        <strain evidence="11">Dk386</strain>
        <strain evidence="12">dk386</strain>
        <strain evidence="13">dk771</strain>
        <strain evidence="10">Dk771</strain>
    </source>
</reference>
<dbReference type="EMBL" id="WITK01000015">
    <property type="protein sequence ID" value="MQW92626.1"/>
    <property type="molecule type" value="Genomic_DNA"/>
</dbReference>
<keyword evidence="7 8" id="KW-0472">Membrane</keyword>
<dbReference type="EMBL" id="CP045650">
    <property type="protein sequence ID" value="QGA12185.1"/>
    <property type="molecule type" value="Genomic_DNA"/>
</dbReference>
<evidence type="ECO:0000313" key="11">
    <source>
        <dbReference type="EMBL" id="QGA12185.1"/>
    </source>
</evidence>
<evidence type="ECO:0000313" key="10">
    <source>
        <dbReference type="EMBL" id="MQW92626.1"/>
    </source>
</evidence>
<feature type="transmembrane region" description="Helical" evidence="8">
    <location>
        <begin position="20"/>
        <end position="41"/>
    </location>
</feature>
<evidence type="ECO:0000259" key="9">
    <source>
        <dbReference type="Pfam" id="PF02397"/>
    </source>
</evidence>
<evidence type="ECO:0000256" key="2">
    <source>
        <dbReference type="ARBA" id="ARBA00006464"/>
    </source>
</evidence>
<evidence type="ECO:0000256" key="3">
    <source>
        <dbReference type="ARBA" id="ARBA00022475"/>
    </source>
</evidence>
<keyword evidence="12" id="KW-1185">Reference proteome</keyword>
<evidence type="ECO:0000256" key="5">
    <source>
        <dbReference type="ARBA" id="ARBA00022692"/>
    </source>
</evidence>
<dbReference type="GO" id="GO:0005886">
    <property type="term" value="C:plasma membrane"/>
    <property type="evidence" value="ECO:0007669"/>
    <property type="project" value="UniProtKB-SubCell"/>
</dbReference>
<dbReference type="Proteomes" id="UP000327478">
    <property type="component" value="Chromosome"/>
</dbReference>
<comment type="similarity">
    <text evidence="2">Belongs to the bacterial sugar transferase family.</text>
</comment>
<protein>
    <submittedName>
        <fullName evidence="10">Sugar transferase</fullName>
    </submittedName>
</protein>
<proteinExistence type="inferred from homology"/>
<accession>A0A5Q0P4U3</accession>
<organism evidence="10 13">
    <name type="scientific">Acinetobacter wanghuae</name>
    <dbReference type="NCBI Taxonomy" id="2662362"/>
    <lineage>
        <taxon>Bacteria</taxon>
        <taxon>Pseudomonadati</taxon>
        <taxon>Pseudomonadota</taxon>
        <taxon>Gammaproteobacteria</taxon>
        <taxon>Moraxellales</taxon>
        <taxon>Moraxellaceae</taxon>
        <taxon>Acinetobacter</taxon>
    </lineage>
</organism>
<keyword evidence="3" id="KW-1003">Cell membrane</keyword>
<dbReference type="AlphaFoldDB" id="A0A5Q0P4U3"/>
<dbReference type="PANTHER" id="PTHR30576:SF4">
    <property type="entry name" value="UNDECAPRENYL-PHOSPHATE GALACTOSE PHOSPHOTRANSFERASE"/>
    <property type="match status" value="1"/>
</dbReference>
<dbReference type="Proteomes" id="UP000480556">
    <property type="component" value="Unassembled WGS sequence"/>
</dbReference>
<feature type="domain" description="Bacterial sugar transferase" evidence="9">
    <location>
        <begin position="15"/>
        <end position="206"/>
    </location>
</feature>
<keyword evidence="4 10" id="KW-0808">Transferase</keyword>
<dbReference type="InterPro" id="IPR003362">
    <property type="entry name" value="Bact_transf"/>
</dbReference>
<evidence type="ECO:0000313" key="13">
    <source>
        <dbReference type="Proteomes" id="UP000480556"/>
    </source>
</evidence>
<dbReference type="GO" id="GO:0016780">
    <property type="term" value="F:phosphotransferase activity, for other substituted phosphate groups"/>
    <property type="evidence" value="ECO:0007669"/>
    <property type="project" value="TreeGrafter"/>
</dbReference>